<comment type="pathway">
    <text evidence="1">Nucleotide-sugar biosynthesis; UDP-N-acetyl-alpha-D-glucosamine biosynthesis; N-acetyl-alpha-D-glucosamine 1-phosphate from alpha-D-glucosamine 6-phosphate (route II): step 2/2.</text>
</comment>
<dbReference type="InterPro" id="IPR001451">
    <property type="entry name" value="Hexapep"/>
</dbReference>
<dbReference type="STRING" id="1797593.A3A65_03190"/>
<protein>
    <recommendedName>
        <fullName evidence="12">Nucleotidyl transferase domain-containing protein</fullName>
    </recommendedName>
</protein>
<accession>A0A1G1W2Y9</accession>
<keyword evidence="8" id="KW-0511">Multifunctional enzyme</keyword>
<comment type="catalytic activity">
    <reaction evidence="11">
        <text>N-acetyl-alpha-D-glucosamine 1-phosphate + UTP + H(+) = UDP-N-acetyl-alpha-D-glucosamine + diphosphate</text>
        <dbReference type="Rhea" id="RHEA:13509"/>
        <dbReference type="ChEBI" id="CHEBI:15378"/>
        <dbReference type="ChEBI" id="CHEBI:33019"/>
        <dbReference type="ChEBI" id="CHEBI:46398"/>
        <dbReference type="ChEBI" id="CHEBI:57705"/>
        <dbReference type="ChEBI" id="CHEBI:57776"/>
        <dbReference type="EC" id="2.7.7.23"/>
    </reaction>
</comment>
<dbReference type="Pfam" id="PF00132">
    <property type="entry name" value="Hexapep"/>
    <property type="match status" value="2"/>
</dbReference>
<feature type="domain" description="Nucleotidyl transferase" evidence="12">
    <location>
        <begin position="7"/>
        <end position="207"/>
    </location>
</feature>
<dbReference type="SUPFAM" id="SSF51161">
    <property type="entry name" value="Trimeric LpxA-like enzymes"/>
    <property type="match status" value="1"/>
</dbReference>
<dbReference type="InterPro" id="IPR050065">
    <property type="entry name" value="GlmU-like"/>
</dbReference>
<dbReference type="Gene3D" id="2.160.10.10">
    <property type="entry name" value="Hexapeptide repeat proteins"/>
    <property type="match status" value="1"/>
</dbReference>
<evidence type="ECO:0000256" key="8">
    <source>
        <dbReference type="ARBA" id="ARBA00023268"/>
    </source>
</evidence>
<evidence type="ECO:0000259" key="12">
    <source>
        <dbReference type="Pfam" id="PF00483"/>
    </source>
</evidence>
<comment type="similarity">
    <text evidence="3">In the C-terminal section; belongs to the transferase hexapeptide repeat family.</text>
</comment>
<keyword evidence="7" id="KW-0677">Repeat</keyword>
<evidence type="ECO:0000256" key="1">
    <source>
        <dbReference type="ARBA" id="ARBA00005166"/>
    </source>
</evidence>
<gene>
    <name evidence="13" type="ORF">A3A65_03190</name>
</gene>
<dbReference type="PANTHER" id="PTHR43584:SF8">
    <property type="entry name" value="N-ACETYLMURAMATE ALPHA-1-PHOSPHATE URIDYLYLTRANSFERASE"/>
    <property type="match status" value="1"/>
</dbReference>
<dbReference type="InterPro" id="IPR029044">
    <property type="entry name" value="Nucleotide-diphossugar_trans"/>
</dbReference>
<dbReference type="PROSITE" id="PS00101">
    <property type="entry name" value="HEXAPEP_TRANSFERASES"/>
    <property type="match status" value="1"/>
</dbReference>
<proteinExistence type="inferred from homology"/>
<dbReference type="Pfam" id="PF00483">
    <property type="entry name" value="NTP_transferase"/>
    <property type="match status" value="1"/>
</dbReference>
<dbReference type="Proteomes" id="UP000176723">
    <property type="component" value="Unassembled WGS sequence"/>
</dbReference>
<dbReference type="InterPro" id="IPR005835">
    <property type="entry name" value="NTP_transferase_dom"/>
</dbReference>
<dbReference type="EMBL" id="MHCL01000007">
    <property type="protein sequence ID" value="OGY22022.1"/>
    <property type="molecule type" value="Genomic_DNA"/>
</dbReference>
<dbReference type="AlphaFoldDB" id="A0A1G1W2Y9"/>
<keyword evidence="9" id="KW-0012">Acyltransferase</keyword>
<comment type="similarity">
    <text evidence="4">In the N-terminal section; belongs to the N-acetylglucosamine-1-phosphate uridyltransferase family.</text>
</comment>
<comment type="catalytic activity">
    <reaction evidence="10">
        <text>alpha-D-glucosamine 1-phosphate + acetyl-CoA = N-acetyl-alpha-D-glucosamine 1-phosphate + CoA + H(+)</text>
        <dbReference type="Rhea" id="RHEA:13725"/>
        <dbReference type="ChEBI" id="CHEBI:15378"/>
        <dbReference type="ChEBI" id="CHEBI:57287"/>
        <dbReference type="ChEBI" id="CHEBI:57288"/>
        <dbReference type="ChEBI" id="CHEBI:57776"/>
        <dbReference type="ChEBI" id="CHEBI:58516"/>
        <dbReference type="EC" id="2.3.1.157"/>
    </reaction>
</comment>
<evidence type="ECO:0000256" key="2">
    <source>
        <dbReference type="ARBA" id="ARBA00005208"/>
    </source>
</evidence>
<name>A0A1G1W2Y9_9BACT</name>
<keyword evidence="6" id="KW-0548">Nucleotidyltransferase</keyword>
<sequence>MGNEVIAVVLAGGVGRRFWPIRGDKADLEFLGKPLIQYTIDALTTAGLKTIVLVTNPSNQRLMASLKFNKAQVQQVVQRQAKGMGDALLTAGRLISGRSVLVVNASDIFTANLFDLVLEKAGKTGAQIVIPGLEQKAYFPGGYLMLRKGMVTKIVEKPRPEDRPSNYLNLVAHYFADSTKLVKSLRETSAMADDRYEQAVSRMLQSQAAVLVKYRGRFGYLKYPWDIQAMSQFFLTGIQRSHRGSGQIHKTAIIDGPVVIGKGVRVLENAVIKGPAYIGDGTVIGTQALILESMIGSSCVVGYGCEVVRSYLGEGCWLHRNYIGDSVLEGNNYFGAGAVTANFRFDEGSISTPVRDTRMDTGLQKLGAIVGKGARIGVNASLMPGVKIGTNAVVGPAAVLYSDIKDGGRVFVKRE</sequence>
<evidence type="ECO:0000256" key="7">
    <source>
        <dbReference type="ARBA" id="ARBA00022737"/>
    </source>
</evidence>
<evidence type="ECO:0000313" key="13">
    <source>
        <dbReference type="EMBL" id="OGY22022.1"/>
    </source>
</evidence>
<evidence type="ECO:0000313" key="14">
    <source>
        <dbReference type="Proteomes" id="UP000176723"/>
    </source>
</evidence>
<comment type="caution">
    <text evidence="13">The sequence shown here is derived from an EMBL/GenBank/DDBJ whole genome shotgun (WGS) entry which is preliminary data.</text>
</comment>
<evidence type="ECO:0000256" key="9">
    <source>
        <dbReference type="ARBA" id="ARBA00023315"/>
    </source>
</evidence>
<reference evidence="13 14" key="1">
    <citation type="journal article" date="2016" name="Nat. Commun.">
        <title>Thousands of microbial genomes shed light on interconnected biogeochemical processes in an aquifer system.</title>
        <authorList>
            <person name="Anantharaman K."/>
            <person name="Brown C.T."/>
            <person name="Hug L.A."/>
            <person name="Sharon I."/>
            <person name="Castelle C.J."/>
            <person name="Probst A.J."/>
            <person name="Thomas B.C."/>
            <person name="Singh A."/>
            <person name="Wilkins M.J."/>
            <person name="Karaoz U."/>
            <person name="Brodie E.L."/>
            <person name="Williams K.H."/>
            <person name="Hubbard S.S."/>
            <person name="Banfield J.F."/>
        </authorList>
    </citation>
    <scope>NUCLEOTIDE SEQUENCE [LARGE SCALE GENOMIC DNA]</scope>
</reference>
<organism evidence="13 14">
    <name type="scientific">Candidatus Chisholmbacteria bacterium RIFCSPLOWO2_01_FULL_49_14</name>
    <dbReference type="NCBI Taxonomy" id="1797593"/>
    <lineage>
        <taxon>Bacteria</taxon>
        <taxon>Candidatus Chisholmiibacteriota</taxon>
    </lineage>
</organism>
<dbReference type="Gene3D" id="3.90.550.10">
    <property type="entry name" value="Spore Coat Polysaccharide Biosynthesis Protein SpsA, Chain A"/>
    <property type="match status" value="1"/>
</dbReference>
<dbReference type="InterPro" id="IPR011004">
    <property type="entry name" value="Trimer_LpxA-like_sf"/>
</dbReference>
<comment type="pathway">
    <text evidence="2">Nucleotide-sugar biosynthesis; UDP-N-acetyl-alpha-D-glucosamine biosynthesis; UDP-N-acetyl-alpha-D-glucosamine from N-acetyl-alpha-D-glucosamine 1-phosphate: step 1/1.</text>
</comment>
<evidence type="ECO:0000256" key="3">
    <source>
        <dbReference type="ARBA" id="ARBA00007707"/>
    </source>
</evidence>
<dbReference type="SUPFAM" id="SSF53448">
    <property type="entry name" value="Nucleotide-diphospho-sugar transferases"/>
    <property type="match status" value="1"/>
</dbReference>
<dbReference type="GO" id="GO:0019134">
    <property type="term" value="F:glucosamine-1-phosphate N-acetyltransferase activity"/>
    <property type="evidence" value="ECO:0007669"/>
    <property type="project" value="UniProtKB-EC"/>
</dbReference>
<dbReference type="InterPro" id="IPR018357">
    <property type="entry name" value="Hexapep_transf_CS"/>
</dbReference>
<evidence type="ECO:0000256" key="4">
    <source>
        <dbReference type="ARBA" id="ARBA00007947"/>
    </source>
</evidence>
<evidence type="ECO:0000256" key="5">
    <source>
        <dbReference type="ARBA" id="ARBA00022679"/>
    </source>
</evidence>
<evidence type="ECO:0000256" key="11">
    <source>
        <dbReference type="ARBA" id="ARBA00048493"/>
    </source>
</evidence>
<evidence type="ECO:0000256" key="10">
    <source>
        <dbReference type="ARBA" id="ARBA00048247"/>
    </source>
</evidence>
<dbReference type="PANTHER" id="PTHR43584">
    <property type="entry name" value="NUCLEOTIDYL TRANSFERASE"/>
    <property type="match status" value="1"/>
</dbReference>
<dbReference type="GO" id="GO:0003977">
    <property type="term" value="F:UDP-N-acetylglucosamine diphosphorylase activity"/>
    <property type="evidence" value="ECO:0007669"/>
    <property type="project" value="UniProtKB-EC"/>
</dbReference>
<keyword evidence="5" id="KW-0808">Transferase</keyword>
<evidence type="ECO:0000256" key="6">
    <source>
        <dbReference type="ARBA" id="ARBA00022695"/>
    </source>
</evidence>